<protein>
    <recommendedName>
        <fullName evidence="7">Endoribonuclease YoeB</fullName>
    </recommendedName>
    <alternativeName>
        <fullName evidence="6">Putative mRNA interferase YoeB</fullName>
    </alternativeName>
</protein>
<comment type="similarity">
    <text evidence="1">Belongs to the YoeB family.</text>
</comment>
<dbReference type="GeneID" id="64053781"/>
<name>A0A2H6CVT6_TETHA</name>
<dbReference type="AlphaFoldDB" id="A0A2H6CVT6"/>
<keyword evidence="5" id="KW-0378">Hydrolase</keyword>
<dbReference type="EMBL" id="BDEC01000113">
    <property type="protein sequence ID" value="GBD69113.1"/>
    <property type="molecule type" value="Genomic_DNA"/>
</dbReference>
<evidence type="ECO:0000256" key="5">
    <source>
        <dbReference type="ARBA" id="ARBA00022801"/>
    </source>
</evidence>
<keyword evidence="9" id="KW-1185">Reference proteome</keyword>
<dbReference type="GO" id="GO:0016787">
    <property type="term" value="F:hydrolase activity"/>
    <property type="evidence" value="ECO:0007669"/>
    <property type="project" value="UniProtKB-KW"/>
</dbReference>
<gene>
    <name evidence="8" type="ORF">TEHN7118_1919</name>
</gene>
<evidence type="ECO:0000256" key="1">
    <source>
        <dbReference type="ARBA" id="ARBA00008172"/>
    </source>
</evidence>
<evidence type="ECO:0000256" key="7">
    <source>
        <dbReference type="ARBA" id="ARBA00050056"/>
    </source>
</evidence>
<comment type="caution">
    <text evidence="8">The sequence shown here is derived from an EMBL/GenBank/DDBJ whole genome shotgun (WGS) entry which is preliminary data.</text>
</comment>
<evidence type="ECO:0000256" key="6">
    <source>
        <dbReference type="ARBA" id="ARBA00030388"/>
    </source>
</evidence>
<proteinExistence type="inferred from homology"/>
<dbReference type="Pfam" id="PF06769">
    <property type="entry name" value="YoeB_toxin"/>
    <property type="match status" value="1"/>
</dbReference>
<dbReference type="PANTHER" id="PTHR38039:SF1">
    <property type="entry name" value="TOXIN YOEB"/>
    <property type="match status" value="1"/>
</dbReference>
<evidence type="ECO:0000256" key="3">
    <source>
        <dbReference type="ARBA" id="ARBA00022722"/>
    </source>
</evidence>
<evidence type="ECO:0000313" key="8">
    <source>
        <dbReference type="EMBL" id="GBD69113.1"/>
    </source>
</evidence>
<dbReference type="GO" id="GO:0004519">
    <property type="term" value="F:endonuclease activity"/>
    <property type="evidence" value="ECO:0007669"/>
    <property type="project" value="UniProtKB-KW"/>
</dbReference>
<reference evidence="8 9" key="1">
    <citation type="submission" date="2016-05" db="EMBL/GenBank/DDBJ databases">
        <title>Whole genome sequencing of Tetragenococcus halophilus subsp. halophilus NISL 7118.</title>
        <authorList>
            <person name="Shiwa Y."/>
            <person name="Nishimura I."/>
            <person name="Yoshikawa H."/>
            <person name="Koyama Y."/>
            <person name="Oguma T."/>
        </authorList>
    </citation>
    <scope>NUCLEOTIDE SEQUENCE [LARGE SCALE GENOMIC DNA]</scope>
    <source>
        <strain evidence="8 9">NISL 7118</strain>
    </source>
</reference>
<evidence type="ECO:0000256" key="2">
    <source>
        <dbReference type="ARBA" id="ARBA00022649"/>
    </source>
</evidence>
<keyword evidence="2" id="KW-1277">Toxin-antitoxin system</keyword>
<accession>A0A2H6CVT6</accession>
<evidence type="ECO:0000313" key="9">
    <source>
        <dbReference type="Proteomes" id="UP000236214"/>
    </source>
</evidence>
<sequence>MSVWRVKAHRVIKKEHIPLLEQSGLKKDFDEIVETLKENPFANVRRQEKLSPKSRGLYSMRINNKHRVVYSVNKKDKEVTILAAWSHYEKNIPKL</sequence>
<dbReference type="RefSeq" id="WP_069028835.1">
    <property type="nucleotide sequence ID" value="NZ_BDEC01000113.1"/>
</dbReference>
<organism evidence="8 9">
    <name type="scientific">Tetragenococcus halophilus subsp. halophilus</name>
    <dbReference type="NCBI Taxonomy" id="1513897"/>
    <lineage>
        <taxon>Bacteria</taxon>
        <taxon>Bacillati</taxon>
        <taxon>Bacillota</taxon>
        <taxon>Bacilli</taxon>
        <taxon>Lactobacillales</taxon>
        <taxon>Enterococcaceae</taxon>
        <taxon>Tetragenococcus</taxon>
    </lineage>
</organism>
<dbReference type="GO" id="GO:0045892">
    <property type="term" value="P:negative regulation of DNA-templated transcription"/>
    <property type="evidence" value="ECO:0007669"/>
    <property type="project" value="TreeGrafter"/>
</dbReference>
<dbReference type="Gene3D" id="3.30.2310.20">
    <property type="entry name" value="RelE-like"/>
    <property type="match status" value="1"/>
</dbReference>
<evidence type="ECO:0000256" key="4">
    <source>
        <dbReference type="ARBA" id="ARBA00022759"/>
    </source>
</evidence>
<keyword evidence="4" id="KW-0255">Endonuclease</keyword>
<dbReference type="GO" id="GO:0006401">
    <property type="term" value="P:RNA catabolic process"/>
    <property type="evidence" value="ECO:0007669"/>
    <property type="project" value="InterPro"/>
</dbReference>
<keyword evidence="3" id="KW-0540">Nuclease</keyword>
<dbReference type="InterPro" id="IPR035093">
    <property type="entry name" value="RelE/ParE_toxin_dom_sf"/>
</dbReference>
<dbReference type="PANTHER" id="PTHR38039">
    <property type="entry name" value="TOXIN YOEB"/>
    <property type="match status" value="1"/>
</dbReference>
<dbReference type="SUPFAM" id="SSF143011">
    <property type="entry name" value="RelE-like"/>
    <property type="match status" value="1"/>
</dbReference>
<dbReference type="InterPro" id="IPR009614">
    <property type="entry name" value="YoeB_toxin"/>
</dbReference>
<dbReference type="Proteomes" id="UP000236214">
    <property type="component" value="Unassembled WGS sequence"/>
</dbReference>
<dbReference type="NCBIfam" id="TIGR02116">
    <property type="entry name" value="toxin_Txe_YoeB"/>
    <property type="match status" value="1"/>
</dbReference>